<dbReference type="GO" id="GO:0005549">
    <property type="term" value="F:odorant binding"/>
    <property type="evidence" value="ECO:0007669"/>
    <property type="project" value="InterPro"/>
</dbReference>
<evidence type="ECO:0000256" key="1">
    <source>
        <dbReference type="ARBA" id="ARBA00004613"/>
    </source>
</evidence>
<dbReference type="PANTHER" id="PTHR11857:SF43">
    <property type="entry name" value="GEO07291P1-RELATED"/>
    <property type="match status" value="1"/>
</dbReference>
<keyword evidence="4" id="KW-0732">Signal</keyword>
<keyword evidence="3" id="KW-0964">Secreted</keyword>
<evidence type="ECO:0000256" key="3">
    <source>
        <dbReference type="ARBA" id="ARBA00022525"/>
    </source>
</evidence>
<evidence type="ECO:0000256" key="4">
    <source>
        <dbReference type="ARBA" id="ARBA00022729"/>
    </source>
</evidence>
<dbReference type="EMBL" id="GACR01000064">
    <property type="protein sequence ID" value="JAA74397.1"/>
    <property type="molecule type" value="mRNA"/>
</dbReference>
<dbReference type="SMR" id="M3UZD6"/>
<comment type="similarity">
    <text evidence="2">Belongs to the PBP/GOBP family.</text>
</comment>
<dbReference type="Gene3D" id="1.10.238.20">
    <property type="entry name" value="Pheromone/general odorant binding protein domain"/>
    <property type="match status" value="1"/>
</dbReference>
<accession>M3UZD6</accession>
<gene>
    <name evidence="5" type="primary">ItypOBP15</name>
</gene>
<dbReference type="AlphaFoldDB" id="M3UZD6"/>
<organism evidence="5">
    <name type="scientific">Ips typographus</name>
    <name type="common">European spruce bark beetle</name>
    <dbReference type="NCBI Taxonomy" id="55986"/>
    <lineage>
        <taxon>Eukaryota</taxon>
        <taxon>Metazoa</taxon>
        <taxon>Ecdysozoa</taxon>
        <taxon>Arthropoda</taxon>
        <taxon>Hexapoda</taxon>
        <taxon>Insecta</taxon>
        <taxon>Pterygota</taxon>
        <taxon>Neoptera</taxon>
        <taxon>Endopterygota</taxon>
        <taxon>Coleoptera</taxon>
        <taxon>Polyphaga</taxon>
        <taxon>Cucujiformia</taxon>
        <taxon>Curculionidae</taxon>
        <taxon>Scolytinae</taxon>
        <taxon>Ips</taxon>
    </lineage>
</organism>
<comment type="subcellular location">
    <subcellularLocation>
        <location evidence="1">Secreted</location>
    </subcellularLocation>
</comment>
<evidence type="ECO:0000313" key="5">
    <source>
        <dbReference type="EMBL" id="JAA74397.1"/>
    </source>
</evidence>
<dbReference type="CDD" id="cd23992">
    <property type="entry name" value="PBP_GOBP"/>
    <property type="match status" value="1"/>
</dbReference>
<proteinExistence type="evidence at transcript level"/>
<dbReference type="SUPFAM" id="SSF47565">
    <property type="entry name" value="Insect pheromone/odorant-binding proteins"/>
    <property type="match status" value="1"/>
</dbReference>
<protein>
    <submittedName>
        <fullName evidence="5">Odorant binding protein 15</fullName>
    </submittedName>
</protein>
<dbReference type="InterPro" id="IPR036728">
    <property type="entry name" value="PBP_GOBP_sf"/>
</dbReference>
<reference evidence="5" key="1">
    <citation type="journal article" date="2013" name="BMC Genomics">
        <title>Antennal transcriptome analysis of the chemosensory gene families in the tree killing bark beetles, Ips typographus and Dendroctonus ponderosae (Coleoptera: Curculionidae: Scolytinae).</title>
        <authorList>
            <person name="Andersson M.N."/>
            <person name="Grosse-Wilde E."/>
            <person name="Keeling C.I."/>
            <person name="Bengtsson J.M."/>
            <person name="Yuen M.M."/>
            <person name="Li M."/>
            <person name="Hillbur Y."/>
            <person name="Bohlmann J."/>
            <person name="Hansson B.S."/>
            <person name="Schlyter F."/>
        </authorList>
    </citation>
    <scope>NUCLEOTIDE SEQUENCE</scope>
</reference>
<dbReference type="Pfam" id="PF01395">
    <property type="entry name" value="PBP_GOBP"/>
    <property type="match status" value="1"/>
</dbReference>
<dbReference type="GO" id="GO:0007608">
    <property type="term" value="P:sensory perception of smell"/>
    <property type="evidence" value="ECO:0007669"/>
    <property type="project" value="TreeGrafter"/>
</dbReference>
<name>M3UZD6_IPSTY</name>
<sequence length="160" mass="18572">MIQHHRTNSDLTAVKMKILAVLFVICVLFQFTIARNGGNLHYSKISMKKVQKRCQKNEESRIDPDVLKKLRKGEEVVQLPDNFPDHVTCLMKGMEYLNDDNTVNEEKVRNMVQRRVTDDQDVDAIVGECKAVKTALKETALNLINCLRKHELLWNHNFHD</sequence>
<dbReference type="GO" id="GO:0005615">
    <property type="term" value="C:extracellular space"/>
    <property type="evidence" value="ECO:0007669"/>
    <property type="project" value="TreeGrafter"/>
</dbReference>
<dbReference type="InterPro" id="IPR006170">
    <property type="entry name" value="PBP/GOBP"/>
</dbReference>
<dbReference type="PANTHER" id="PTHR11857">
    <property type="entry name" value="ODORANT BINDING PROTEIN-RELATED"/>
    <property type="match status" value="1"/>
</dbReference>
<evidence type="ECO:0000256" key="2">
    <source>
        <dbReference type="ARBA" id="ARBA00008098"/>
    </source>
</evidence>
<dbReference type="SMART" id="SM00708">
    <property type="entry name" value="PhBP"/>
    <property type="match status" value="1"/>
</dbReference>